<feature type="transmembrane region" description="Helical" evidence="2">
    <location>
        <begin position="132"/>
        <end position="151"/>
    </location>
</feature>
<feature type="compositionally biased region" description="Low complexity" evidence="1">
    <location>
        <begin position="618"/>
        <end position="635"/>
    </location>
</feature>
<keyword evidence="2" id="KW-0812">Transmembrane</keyword>
<dbReference type="InterPro" id="IPR050469">
    <property type="entry name" value="Diguanylate_Cyclase"/>
</dbReference>
<evidence type="ECO:0000256" key="1">
    <source>
        <dbReference type="SAM" id="MobiDB-lite"/>
    </source>
</evidence>
<organism evidence="4 5">
    <name type="scientific">Muiribacterium halophilum</name>
    <dbReference type="NCBI Taxonomy" id="2053465"/>
    <lineage>
        <taxon>Bacteria</taxon>
        <taxon>Candidatus Muiribacteriota</taxon>
        <taxon>Candidatus Muiribacteriia</taxon>
        <taxon>Candidatus Muiribacteriales</taxon>
        <taxon>Candidatus Muiribacteriaceae</taxon>
        <taxon>Candidatus Muiribacterium</taxon>
    </lineage>
</organism>
<dbReference type="FunFam" id="3.30.70.270:FF:000001">
    <property type="entry name" value="Diguanylate cyclase domain protein"/>
    <property type="match status" value="1"/>
</dbReference>
<dbReference type="SUPFAM" id="SSF55073">
    <property type="entry name" value="Nucleotide cyclase"/>
    <property type="match status" value="1"/>
</dbReference>
<accession>A0A2N5ZEN5</accession>
<gene>
    <name evidence="4" type="ORF">C0601_08335</name>
</gene>
<dbReference type="SMART" id="SM00065">
    <property type="entry name" value="GAF"/>
    <property type="match status" value="1"/>
</dbReference>
<proteinExistence type="predicted"/>
<dbReference type="SUPFAM" id="SSF55781">
    <property type="entry name" value="GAF domain-like"/>
    <property type="match status" value="1"/>
</dbReference>
<dbReference type="PANTHER" id="PTHR45138">
    <property type="entry name" value="REGULATORY COMPONENTS OF SENSORY TRANSDUCTION SYSTEM"/>
    <property type="match status" value="1"/>
</dbReference>
<dbReference type="PROSITE" id="PS50887">
    <property type="entry name" value="GGDEF"/>
    <property type="match status" value="1"/>
</dbReference>
<keyword evidence="2" id="KW-0472">Membrane</keyword>
<evidence type="ECO:0000259" key="3">
    <source>
        <dbReference type="PROSITE" id="PS50887"/>
    </source>
</evidence>
<dbReference type="InterPro" id="IPR029016">
    <property type="entry name" value="GAF-like_dom_sf"/>
</dbReference>
<dbReference type="GO" id="GO:1902201">
    <property type="term" value="P:negative regulation of bacterial-type flagellum-dependent cell motility"/>
    <property type="evidence" value="ECO:0007669"/>
    <property type="project" value="TreeGrafter"/>
</dbReference>
<evidence type="ECO:0000256" key="2">
    <source>
        <dbReference type="SAM" id="Phobius"/>
    </source>
</evidence>
<dbReference type="CDD" id="cd01949">
    <property type="entry name" value="GGDEF"/>
    <property type="match status" value="1"/>
</dbReference>
<feature type="transmembrane region" description="Helical" evidence="2">
    <location>
        <begin position="158"/>
        <end position="176"/>
    </location>
</feature>
<keyword evidence="2" id="KW-1133">Transmembrane helix</keyword>
<comment type="caution">
    <text evidence="4">The sequence shown here is derived from an EMBL/GenBank/DDBJ whole genome shotgun (WGS) entry which is preliminary data.</text>
</comment>
<dbReference type="PANTHER" id="PTHR45138:SF9">
    <property type="entry name" value="DIGUANYLATE CYCLASE DGCM-RELATED"/>
    <property type="match status" value="1"/>
</dbReference>
<protein>
    <recommendedName>
        <fullName evidence="3">GGDEF domain-containing protein</fullName>
    </recommendedName>
</protein>
<dbReference type="Gene3D" id="3.30.450.40">
    <property type="match status" value="1"/>
</dbReference>
<dbReference type="NCBIfam" id="TIGR00254">
    <property type="entry name" value="GGDEF"/>
    <property type="match status" value="1"/>
</dbReference>
<feature type="region of interest" description="Disordered" evidence="1">
    <location>
        <begin position="615"/>
        <end position="657"/>
    </location>
</feature>
<dbReference type="SMART" id="SM00267">
    <property type="entry name" value="GGDEF"/>
    <property type="match status" value="1"/>
</dbReference>
<name>A0A2N5ZEN5_MUIH1</name>
<feature type="domain" description="GGDEF" evidence="3">
    <location>
        <begin position="481"/>
        <end position="616"/>
    </location>
</feature>
<dbReference type="InterPro" id="IPR043128">
    <property type="entry name" value="Rev_trsase/Diguanyl_cyclase"/>
</dbReference>
<dbReference type="Gene3D" id="3.30.70.270">
    <property type="match status" value="1"/>
</dbReference>
<evidence type="ECO:0000313" key="4">
    <source>
        <dbReference type="EMBL" id="PLX17122.1"/>
    </source>
</evidence>
<dbReference type="InterPro" id="IPR000160">
    <property type="entry name" value="GGDEF_dom"/>
</dbReference>
<dbReference type="Pfam" id="PF00990">
    <property type="entry name" value="GGDEF"/>
    <property type="match status" value="1"/>
</dbReference>
<dbReference type="AlphaFoldDB" id="A0A2N5ZEN5"/>
<feature type="transmembrane region" description="Helical" evidence="2">
    <location>
        <begin position="216"/>
        <end position="234"/>
    </location>
</feature>
<dbReference type="GO" id="GO:0052621">
    <property type="term" value="F:diguanylate cyclase activity"/>
    <property type="evidence" value="ECO:0007669"/>
    <property type="project" value="TreeGrafter"/>
</dbReference>
<sequence>MKKFFLFLFIFISILGVFYATSPEIWKLEITKKIDSFYNEMIVIHKADVLNQLYTSGDPDLVNIDAMVNGNEAAITMGMTDLSAKVKNKKEYESLLKLKVISIIKDYIYDAKLIKDIEVFKYSTSFIEFKSIIVFVSSYFALLSVVLAASIWGVLGGLLVGIILSLIWVFCSFYFIGSITGTEMIYEYFVQISISGLETGVDFVYAISKDIIFKNLLVLSGIITLFGLIIGKLFQNLKTGYLLTIRKLESDDKQKQAEISRLKAAESKFSKSGDKVRKLSDRFVALQSTVRVLGSSTKDKESAMGEVISTTKKVFGCKKCAIFLYDKEEGTLIPEKYSGYAINEINAMAINMKDQSESFIKEVVKAKMPVSTIETAKKDFKLKELLKKETIKVAMVAPLINDDKILGAMIVGDVDNESEISDYGRMMVTLATLTSMTLTNAALHAKTVELANTDGMTKLYNNRYFSETTASMLKAALKTGEKISMLMTDIDHFKNFNDVYGHQIGDFVLENTAKILKNHARKKDLAARYGGEEFALIMPKTDTAEAVKIAEELRIKIETKKYEVKGLDKPLSVTISIGVSTFPDHARDLKTLVKVADDGLYMAKEGGRNVVKCAGKNTAPTAPAASAPADNAAPTGNSAEAKSPEAPTSTEDDIFKF</sequence>
<dbReference type="InterPro" id="IPR003018">
    <property type="entry name" value="GAF"/>
</dbReference>
<reference evidence="4 5" key="1">
    <citation type="submission" date="2017-11" db="EMBL/GenBank/DDBJ databases">
        <title>Genome-resolved metagenomics identifies genetic mobility, metabolic interactions, and unexpected diversity in perchlorate-reducing communities.</title>
        <authorList>
            <person name="Barnum T.P."/>
            <person name="Figueroa I.A."/>
            <person name="Carlstrom C.I."/>
            <person name="Lucas L.N."/>
            <person name="Engelbrektson A.L."/>
            <person name="Coates J.D."/>
        </authorList>
    </citation>
    <scope>NUCLEOTIDE SEQUENCE [LARGE SCALE GENOMIC DNA]</scope>
    <source>
        <strain evidence="4">BM706</strain>
    </source>
</reference>
<dbReference type="GO" id="GO:0005886">
    <property type="term" value="C:plasma membrane"/>
    <property type="evidence" value="ECO:0007669"/>
    <property type="project" value="TreeGrafter"/>
</dbReference>
<dbReference type="EMBL" id="PKTG01000095">
    <property type="protein sequence ID" value="PLX17122.1"/>
    <property type="molecule type" value="Genomic_DNA"/>
</dbReference>
<dbReference type="GO" id="GO:0043709">
    <property type="term" value="P:cell adhesion involved in single-species biofilm formation"/>
    <property type="evidence" value="ECO:0007669"/>
    <property type="project" value="TreeGrafter"/>
</dbReference>
<dbReference type="InterPro" id="IPR029787">
    <property type="entry name" value="Nucleotide_cyclase"/>
</dbReference>
<dbReference type="Proteomes" id="UP000234857">
    <property type="component" value="Unassembled WGS sequence"/>
</dbReference>
<evidence type="ECO:0000313" key="5">
    <source>
        <dbReference type="Proteomes" id="UP000234857"/>
    </source>
</evidence>